<accession>A0ABM8VM85</accession>
<sequence>MSVPNTSIADKNLDENWVSLMLAARKIGLSKEEVRQFFRECKENQISDKKRH</sequence>
<dbReference type="Proteomes" id="UP000730618">
    <property type="component" value="Unassembled WGS sequence"/>
</dbReference>
<evidence type="ECO:0000313" key="2">
    <source>
        <dbReference type="EMBL" id="CAG7649495.1"/>
    </source>
</evidence>
<reference evidence="2 3" key="1">
    <citation type="submission" date="2021-06" db="EMBL/GenBank/DDBJ databases">
        <authorList>
            <person name="Criscuolo A."/>
        </authorList>
    </citation>
    <scope>NUCLEOTIDE SEQUENCE [LARGE SCALE GENOMIC DNA]</scope>
    <source>
        <strain evidence="3">CIP 111802</strain>
    </source>
</reference>
<dbReference type="Pfam" id="PF08671">
    <property type="entry name" value="SinI"/>
    <property type="match status" value="1"/>
</dbReference>
<gene>
    <name evidence="2" type="ORF">PAECIP111802_04504</name>
</gene>
<organism evidence="2 3">
    <name type="scientific">Paenibacillus allorhizosphaerae</name>
    <dbReference type="NCBI Taxonomy" id="2849866"/>
    <lineage>
        <taxon>Bacteria</taxon>
        <taxon>Bacillati</taxon>
        <taxon>Bacillota</taxon>
        <taxon>Bacilli</taxon>
        <taxon>Bacillales</taxon>
        <taxon>Paenibacillaceae</taxon>
        <taxon>Paenibacillus</taxon>
    </lineage>
</organism>
<dbReference type="RefSeq" id="WP_218100781.1">
    <property type="nucleotide sequence ID" value="NZ_CAJVCE010000013.1"/>
</dbReference>
<protein>
    <recommendedName>
        <fullName evidence="1">Sin domain-containing protein</fullName>
    </recommendedName>
</protein>
<keyword evidence="3" id="KW-1185">Reference proteome</keyword>
<feature type="domain" description="Sin" evidence="1">
    <location>
        <begin position="4"/>
        <end position="42"/>
    </location>
</feature>
<dbReference type="InterPro" id="IPR010981">
    <property type="entry name" value="SinR/SinI_dimer_dom"/>
</dbReference>
<evidence type="ECO:0000259" key="1">
    <source>
        <dbReference type="PROSITE" id="PS51500"/>
    </source>
</evidence>
<proteinExistence type="predicted"/>
<name>A0ABM8VM85_9BACL</name>
<dbReference type="EMBL" id="CAJVCE010000013">
    <property type="protein sequence ID" value="CAG7649495.1"/>
    <property type="molecule type" value="Genomic_DNA"/>
</dbReference>
<dbReference type="PROSITE" id="PS51500">
    <property type="entry name" value="SIN"/>
    <property type="match status" value="1"/>
</dbReference>
<comment type="caution">
    <text evidence="2">The sequence shown here is derived from an EMBL/GenBank/DDBJ whole genome shotgun (WGS) entry which is preliminary data.</text>
</comment>
<evidence type="ECO:0000313" key="3">
    <source>
        <dbReference type="Proteomes" id="UP000730618"/>
    </source>
</evidence>